<reference evidence="5 6" key="1">
    <citation type="journal article" date="2019" name="Int. J. Syst. Evol. Microbiol.">
        <title>The Global Catalogue of Microorganisms (GCM) 10K type strain sequencing project: providing services to taxonomists for standard genome sequencing and annotation.</title>
        <authorList>
            <consortium name="The Broad Institute Genomics Platform"/>
            <consortium name="The Broad Institute Genome Sequencing Center for Infectious Disease"/>
            <person name="Wu L."/>
            <person name="Ma J."/>
        </authorList>
    </citation>
    <scope>NUCLEOTIDE SEQUENCE [LARGE SCALE GENOMIC DNA]</scope>
    <source>
        <strain evidence="5 6">JCM 14917</strain>
    </source>
</reference>
<gene>
    <name evidence="5" type="ORF">GCM10009784_00450</name>
</gene>
<evidence type="ECO:0000313" key="5">
    <source>
        <dbReference type="EMBL" id="GAA2171935.1"/>
    </source>
</evidence>
<dbReference type="Gene3D" id="3.10.310.50">
    <property type="match status" value="1"/>
</dbReference>
<feature type="region of interest" description="Disordered" evidence="1">
    <location>
        <begin position="202"/>
        <end position="223"/>
    </location>
</feature>
<comment type="caution">
    <text evidence="5">The sequence shown here is derived from an EMBL/GenBank/DDBJ whole genome shotgun (WGS) entry which is preliminary data.</text>
</comment>
<feature type="transmembrane region" description="Helical" evidence="2">
    <location>
        <begin position="179"/>
        <end position="197"/>
    </location>
</feature>
<feature type="signal peptide" evidence="3">
    <location>
        <begin position="1"/>
        <end position="30"/>
    </location>
</feature>
<evidence type="ECO:0000256" key="3">
    <source>
        <dbReference type="SAM" id="SignalP"/>
    </source>
</evidence>
<protein>
    <submittedName>
        <fullName evidence="5">TPM domain-containing protein</fullName>
    </submittedName>
</protein>
<accession>A0ABN3ALC1</accession>
<feature type="domain" description="TPM" evidence="4">
    <location>
        <begin position="41"/>
        <end position="158"/>
    </location>
</feature>
<feature type="compositionally biased region" description="Basic and acidic residues" evidence="1">
    <location>
        <begin position="204"/>
        <end position="215"/>
    </location>
</feature>
<dbReference type="Pfam" id="PF04536">
    <property type="entry name" value="TPM_phosphatase"/>
    <property type="match status" value="1"/>
</dbReference>
<keyword evidence="6" id="KW-1185">Reference proteome</keyword>
<keyword evidence="2" id="KW-0812">Transmembrane</keyword>
<dbReference type="Proteomes" id="UP001500974">
    <property type="component" value="Unassembled WGS sequence"/>
</dbReference>
<dbReference type="EMBL" id="BAAAON010000001">
    <property type="protein sequence ID" value="GAA2171935.1"/>
    <property type="molecule type" value="Genomic_DNA"/>
</dbReference>
<dbReference type="RefSeq" id="WP_346027092.1">
    <property type="nucleotide sequence ID" value="NZ_BAAAON010000001.1"/>
</dbReference>
<keyword evidence="3" id="KW-0732">Signal</keyword>
<dbReference type="InterPro" id="IPR007621">
    <property type="entry name" value="TPM_dom"/>
</dbReference>
<sequence>MKSSIARICSAAGVGTAALLSPLVAAPAYAVDPVDFNSQTVVDQADVLSDSEQQEVEQSIEQLQAEHGYTLHVAYVDSFTNPSDAKQWAIATAETSSLQADDAIFVIGVDDRTGGLLADSSSVVDDQSNGIYQSFAVPELENDDWTGAAVAAVTGVDQVLDGGTVSPAGTSSDGGGGSFLFIGGLLVLAGVGGYFYLRSKRRKPDAQEQNRHPSEIEFGPGRGADGQVLDPLASLSVEDLRLRAGSLLIAADDAIKSSEQEVGFAQAQYGDEAVKPFAADITAAKAHMSESFKLQQQLDDHIPDTEEDQRKWLGDIIRRCESVNASLQEHKADFDALRKLERNAPQALSDAQASANDVGTRLNAAERTLRELQGRYAISATAQIEDNVVQARERLQFVDNAASTAQRHLSEGNTGAAVVAVRAAEEGVHQTKVLLEAIDRRATELGTAEREMERAVSDAAQDVAQAQAMVAAGSNPELAGPVAGTTAALESVKREIASGKIDPVALLQRVETAHTQLDAAIGGVRDQAEQTRRARESLQHTIMAAQSRISGTADYIRARRGGVGSEARTRLAEAERNLDYAMRIQSDDPVTALSHAQQAVALAEQAGQIAQSDVDGFGGRMGGFGGGGMFGGRGDGMGGALLGGILIGSILNGGGHGGGFFGGGGGGGFSGGGDAGMFGGGGDAGMFGGGGFGGFDAGGGGFGDFGGGFGDF</sequence>
<proteinExistence type="predicted"/>
<keyword evidence="2" id="KW-1133">Transmembrane helix</keyword>
<organism evidence="5 6">
    <name type="scientific">Arthrobacter parietis</name>
    <dbReference type="NCBI Taxonomy" id="271434"/>
    <lineage>
        <taxon>Bacteria</taxon>
        <taxon>Bacillati</taxon>
        <taxon>Actinomycetota</taxon>
        <taxon>Actinomycetes</taxon>
        <taxon>Micrococcales</taxon>
        <taxon>Micrococcaceae</taxon>
        <taxon>Arthrobacter</taxon>
    </lineage>
</organism>
<evidence type="ECO:0000313" key="6">
    <source>
        <dbReference type="Proteomes" id="UP001500974"/>
    </source>
</evidence>
<keyword evidence="2" id="KW-0472">Membrane</keyword>
<evidence type="ECO:0000259" key="4">
    <source>
        <dbReference type="Pfam" id="PF04536"/>
    </source>
</evidence>
<evidence type="ECO:0000256" key="2">
    <source>
        <dbReference type="SAM" id="Phobius"/>
    </source>
</evidence>
<dbReference type="PANTHER" id="PTHR30373">
    <property type="entry name" value="UPF0603 PROTEIN YGCG"/>
    <property type="match status" value="1"/>
</dbReference>
<evidence type="ECO:0000256" key="1">
    <source>
        <dbReference type="SAM" id="MobiDB-lite"/>
    </source>
</evidence>
<name>A0ABN3ALC1_9MICC</name>
<dbReference type="PANTHER" id="PTHR30373:SF2">
    <property type="entry name" value="UPF0603 PROTEIN YGCG"/>
    <property type="match status" value="1"/>
</dbReference>
<feature type="chain" id="PRO_5047479185" evidence="3">
    <location>
        <begin position="31"/>
        <end position="712"/>
    </location>
</feature>